<dbReference type="InterPro" id="IPR057633">
    <property type="entry name" value="Death_TNF11B"/>
</dbReference>
<feature type="repeat" description="TNFR-Cys" evidence="8">
    <location>
        <begin position="70"/>
        <end position="111"/>
    </location>
</feature>
<sequence length="417" mass="47338">MTVRNMRPQTTMKIYMFLTASIAWALHDVQPHKYSHRDPVTFELHLCDQCPPGTAVSRHCDGQRRTECSPCPERHFAEQWHWGESCQYCTAVCKEKQLVRQECNATHDQVCECVPGYHLVVEFCVRHTPCLPGSGVTALGMPESDTVCEACPDGYYSSVSSATEPCVPHRNCSQLGYKTLRHGTSTQDVVCDNEALVPTECNTLDMQCHTDTLLCEEAIFQFLASPRLASIPLERLLESLPGRRVDWKSVERLKKACSPQQQLLQLLRLWREQNKDQDKLFSIIQGVNVCERKVLRCAGLKNLTLGDLLAVTQSLPGVRVSDEDVRTLVVSCPSQQHILQLLHLWKSRNSERDVGKALAQSLRRLRGRGHAVSKRLLKSLKRIARIIGASTMYRLYEKMFFNMIQDSSCFKSKAYND</sequence>
<reference evidence="10" key="1">
    <citation type="submission" date="2020-10" db="EMBL/GenBank/DDBJ databases">
        <title>Chromosome-scale genome assembly of the Allis shad, Alosa alosa.</title>
        <authorList>
            <person name="Margot Z."/>
            <person name="Christophe K."/>
            <person name="Cabau C."/>
            <person name="Louis A."/>
            <person name="Berthelot C."/>
            <person name="Parey E."/>
            <person name="Roest Crollius H."/>
            <person name="Montfort J."/>
            <person name="Robinson-Rechavi M."/>
            <person name="Bucao C."/>
            <person name="Bouchez O."/>
            <person name="Gislard M."/>
            <person name="Lluch J."/>
            <person name="Milhes M."/>
            <person name="Lampietro C."/>
            <person name="Lopez Roques C."/>
            <person name="Donnadieu C."/>
            <person name="Braasch I."/>
            <person name="Desvignes T."/>
            <person name="Postlethwait J."/>
            <person name="Bobe J."/>
            <person name="Guiguen Y."/>
        </authorList>
    </citation>
    <scope>NUCLEOTIDE SEQUENCE</scope>
    <source>
        <strain evidence="10">M-15738</strain>
        <tissue evidence="10">Blood</tissue>
    </source>
</reference>
<dbReference type="InterPro" id="IPR017371">
    <property type="entry name" value="TNFR_11B"/>
</dbReference>
<dbReference type="GO" id="GO:0005576">
    <property type="term" value="C:extracellular region"/>
    <property type="evidence" value="ECO:0007669"/>
    <property type="project" value="UniProtKB-SubCell"/>
</dbReference>
<evidence type="ECO:0000256" key="7">
    <source>
        <dbReference type="ARBA" id="ARBA00023180"/>
    </source>
</evidence>
<dbReference type="PANTHER" id="PTHR23097:SF90">
    <property type="entry name" value="TUMOR NECROSIS FACTOR RECEPTOR SUPERFAMILY MEMBER 11B"/>
    <property type="match status" value="1"/>
</dbReference>
<evidence type="ECO:0000256" key="4">
    <source>
        <dbReference type="ARBA" id="ARBA00022729"/>
    </source>
</evidence>
<feature type="domain" description="TNFR-Cys" evidence="9">
    <location>
        <begin position="70"/>
        <end position="111"/>
    </location>
</feature>
<dbReference type="Pfam" id="PF23630">
    <property type="entry name" value="Death_TNFRSF11B"/>
    <property type="match status" value="2"/>
</dbReference>
<feature type="disulfide bond" evidence="8">
    <location>
        <begin position="71"/>
        <end position="86"/>
    </location>
</feature>
<accession>A0AAV6GXE4</accession>
<protein>
    <recommendedName>
        <fullName evidence="9">TNFR-Cys domain-containing protein</fullName>
    </recommendedName>
</protein>
<dbReference type="AlphaFoldDB" id="A0AAV6GXE4"/>
<gene>
    <name evidence="10" type="ORF">AALO_G00078550</name>
</gene>
<dbReference type="PROSITE" id="PS50050">
    <property type="entry name" value="TNFR_NGFR_2"/>
    <property type="match status" value="2"/>
</dbReference>
<evidence type="ECO:0000256" key="2">
    <source>
        <dbReference type="ARBA" id="ARBA00022525"/>
    </source>
</evidence>
<keyword evidence="6 8" id="KW-1015">Disulfide bond</keyword>
<keyword evidence="11" id="KW-1185">Reference proteome</keyword>
<dbReference type="Proteomes" id="UP000823561">
    <property type="component" value="Chromosome 6"/>
</dbReference>
<evidence type="ECO:0000313" key="10">
    <source>
        <dbReference type="EMBL" id="KAG5279509.1"/>
    </source>
</evidence>
<organism evidence="10 11">
    <name type="scientific">Alosa alosa</name>
    <name type="common">allis shad</name>
    <dbReference type="NCBI Taxonomy" id="278164"/>
    <lineage>
        <taxon>Eukaryota</taxon>
        <taxon>Metazoa</taxon>
        <taxon>Chordata</taxon>
        <taxon>Craniata</taxon>
        <taxon>Vertebrata</taxon>
        <taxon>Euteleostomi</taxon>
        <taxon>Actinopterygii</taxon>
        <taxon>Neopterygii</taxon>
        <taxon>Teleostei</taxon>
        <taxon>Clupei</taxon>
        <taxon>Clupeiformes</taxon>
        <taxon>Clupeoidei</taxon>
        <taxon>Clupeidae</taxon>
        <taxon>Alosa</taxon>
    </lineage>
</organism>
<comment type="subcellular location">
    <subcellularLocation>
        <location evidence="1">Secreted</location>
    </subcellularLocation>
</comment>
<feature type="disulfide bond" evidence="8">
    <location>
        <begin position="93"/>
        <end position="111"/>
    </location>
</feature>
<dbReference type="Pfam" id="PF00020">
    <property type="entry name" value="TNFR_c6"/>
    <property type="match status" value="2"/>
</dbReference>
<keyword evidence="7" id="KW-0325">Glycoprotein</keyword>
<comment type="caution">
    <text evidence="8">Lacks conserved residue(s) required for the propagation of feature annotation.</text>
</comment>
<dbReference type="InterPro" id="IPR001368">
    <property type="entry name" value="TNFR/NGFR_Cys_rich_reg"/>
</dbReference>
<dbReference type="InterPro" id="IPR052459">
    <property type="entry name" value="TNFRSF_decoy_receptor"/>
</dbReference>
<keyword evidence="4" id="KW-0732">Signal</keyword>
<dbReference type="SMART" id="SM00208">
    <property type="entry name" value="TNFR"/>
    <property type="match status" value="4"/>
</dbReference>
<evidence type="ECO:0000256" key="5">
    <source>
        <dbReference type="ARBA" id="ARBA00022737"/>
    </source>
</evidence>
<evidence type="ECO:0000313" key="11">
    <source>
        <dbReference type="Proteomes" id="UP000823561"/>
    </source>
</evidence>
<evidence type="ECO:0000256" key="3">
    <source>
        <dbReference type="ARBA" id="ARBA00022703"/>
    </source>
</evidence>
<dbReference type="GO" id="GO:0006915">
    <property type="term" value="P:apoptotic process"/>
    <property type="evidence" value="ECO:0007669"/>
    <property type="project" value="UniProtKB-KW"/>
</dbReference>
<comment type="caution">
    <text evidence="10">The sequence shown here is derived from an EMBL/GenBank/DDBJ whole genome shotgun (WGS) entry which is preliminary data.</text>
</comment>
<feature type="repeat" description="TNFR-Cys" evidence="8">
    <location>
        <begin position="150"/>
        <end position="191"/>
    </location>
</feature>
<evidence type="ECO:0000259" key="9">
    <source>
        <dbReference type="PROSITE" id="PS50050"/>
    </source>
</evidence>
<feature type="domain" description="TNFR-Cys" evidence="9">
    <location>
        <begin position="150"/>
        <end position="191"/>
    </location>
</feature>
<keyword evidence="5" id="KW-0677">Repeat</keyword>
<proteinExistence type="predicted"/>
<name>A0AAV6GXE4_9TELE</name>
<evidence type="ECO:0000256" key="6">
    <source>
        <dbReference type="ARBA" id="ARBA00023157"/>
    </source>
</evidence>
<keyword evidence="3" id="KW-0053">Apoptosis</keyword>
<dbReference type="PRINTS" id="PR01975">
    <property type="entry name" value="TNFACTORR11B"/>
</dbReference>
<dbReference type="CDD" id="cd00185">
    <property type="entry name" value="TNFRSF"/>
    <property type="match status" value="1"/>
</dbReference>
<dbReference type="SUPFAM" id="SSF57586">
    <property type="entry name" value="TNF receptor-like"/>
    <property type="match status" value="2"/>
</dbReference>
<dbReference type="EMBL" id="JADWDJ010000006">
    <property type="protein sequence ID" value="KAG5279509.1"/>
    <property type="molecule type" value="Genomic_DNA"/>
</dbReference>
<dbReference type="PANTHER" id="PTHR23097">
    <property type="entry name" value="TUMOR NECROSIS FACTOR RECEPTOR SUPERFAMILY MEMBER"/>
    <property type="match status" value="1"/>
</dbReference>
<feature type="disulfide bond" evidence="8">
    <location>
        <begin position="151"/>
        <end position="166"/>
    </location>
</feature>
<evidence type="ECO:0000256" key="1">
    <source>
        <dbReference type="ARBA" id="ARBA00004613"/>
    </source>
</evidence>
<keyword evidence="2" id="KW-0964">Secreted</keyword>
<evidence type="ECO:0000256" key="8">
    <source>
        <dbReference type="PROSITE-ProRule" id="PRU00206"/>
    </source>
</evidence>
<dbReference type="Gene3D" id="2.10.50.10">
    <property type="entry name" value="Tumor Necrosis Factor Receptor, subunit A, domain 2"/>
    <property type="match status" value="3"/>
</dbReference>